<dbReference type="PATRIC" id="fig|1121338.3.peg.2646"/>
<sequence>MKKILLIFPIFIFMFCMGCSNNIRNSQDNTNSKLLTGKVNKKTNNSLNNTLQTSTLEKNTSKNNVSENNNGNKKHKKKVSGILLGLKKTTKFDAEPTEYETLWIFQNDDSITVRRGKGFLSVSYGESFYKIQNTIYDDKEFNTEADDKSDKAPLYNYRYKFHFIDTIAFPFGNNPAKVCDYNNISWGDGVWPIRTTKDDVLFAGNKYVLINKHSFETGGGTFSASWYDNLLYELKYLGKNYKKNTANLCDLIDFDRTKIENYKNEYNKDLCDEDNSQIRNENKVDVENPILIRKDGHWVAALPLDKVFEHRGNGSYRICATNFLELTHKVSDKLLCYDDLIIPFETIKKQIPGARDAVSSPNGSMLAVLVNDRINIYLYPDKDNELKEPDYSITINPEQAIVSNQWVVDEQVITWDGTLQKYLTTNNIKH</sequence>
<protein>
    <recommendedName>
        <fullName evidence="4">Lipoprotein</fullName>
    </recommendedName>
</protein>
<proteinExistence type="predicted"/>
<evidence type="ECO:0000313" key="2">
    <source>
        <dbReference type="EMBL" id="KYH30631.1"/>
    </source>
</evidence>
<organism evidence="2 3">
    <name type="scientific">Clostridium tepidiprofundi DSM 19306</name>
    <dbReference type="NCBI Taxonomy" id="1121338"/>
    <lineage>
        <taxon>Bacteria</taxon>
        <taxon>Bacillati</taxon>
        <taxon>Bacillota</taxon>
        <taxon>Clostridia</taxon>
        <taxon>Eubacteriales</taxon>
        <taxon>Clostridiaceae</taxon>
        <taxon>Clostridium</taxon>
    </lineage>
</organism>
<evidence type="ECO:0008006" key="4">
    <source>
        <dbReference type="Google" id="ProtNLM"/>
    </source>
</evidence>
<feature type="signal peptide" evidence="1">
    <location>
        <begin position="1"/>
        <end position="18"/>
    </location>
</feature>
<evidence type="ECO:0000313" key="3">
    <source>
        <dbReference type="Proteomes" id="UP000075531"/>
    </source>
</evidence>
<feature type="chain" id="PRO_5039200809" description="Lipoprotein" evidence="1">
    <location>
        <begin position="19"/>
        <end position="430"/>
    </location>
</feature>
<comment type="caution">
    <text evidence="2">The sequence shown here is derived from an EMBL/GenBank/DDBJ whole genome shotgun (WGS) entry which is preliminary data.</text>
</comment>
<dbReference type="AlphaFoldDB" id="A0A151ASK6"/>
<keyword evidence="1" id="KW-0732">Signal</keyword>
<dbReference type="RefSeq" id="WP_066827249.1">
    <property type="nucleotide sequence ID" value="NZ_LTBA01000061.1"/>
</dbReference>
<dbReference type="EMBL" id="LTBA01000061">
    <property type="protein sequence ID" value="KYH30631.1"/>
    <property type="molecule type" value="Genomic_DNA"/>
</dbReference>
<reference evidence="2 3" key="1">
    <citation type="submission" date="2016-02" db="EMBL/GenBank/DDBJ databases">
        <title>Genome sequence of Clostridium tepidiprofundi DSM 19306.</title>
        <authorList>
            <person name="Poehlein A."/>
            <person name="Daniel R."/>
        </authorList>
    </citation>
    <scope>NUCLEOTIDE SEQUENCE [LARGE SCALE GENOMIC DNA]</scope>
    <source>
        <strain evidence="2 3">DSM 19306</strain>
    </source>
</reference>
<gene>
    <name evidence="2" type="ORF">CLTEP_25460</name>
</gene>
<keyword evidence="3" id="KW-1185">Reference proteome</keyword>
<dbReference type="Proteomes" id="UP000075531">
    <property type="component" value="Unassembled WGS sequence"/>
</dbReference>
<dbReference type="OrthoDB" id="2677224at2"/>
<accession>A0A151ASK6</accession>
<evidence type="ECO:0000256" key="1">
    <source>
        <dbReference type="SAM" id="SignalP"/>
    </source>
</evidence>
<name>A0A151ASK6_9CLOT</name>